<dbReference type="InterPro" id="IPR006716">
    <property type="entry name" value="ERG2_sigma1_rcpt-like"/>
</dbReference>
<dbReference type="GO" id="GO:0006696">
    <property type="term" value="P:ergosterol biosynthetic process"/>
    <property type="evidence" value="ECO:0007669"/>
    <property type="project" value="TreeGrafter"/>
</dbReference>
<evidence type="ECO:0000256" key="7">
    <source>
        <dbReference type="ARBA" id="ARBA00029435"/>
    </source>
</evidence>
<evidence type="ECO:0000313" key="9">
    <source>
        <dbReference type="EMBL" id="GMM36815.1"/>
    </source>
</evidence>
<dbReference type="PANTHER" id="PTHR10868:SF1">
    <property type="entry name" value="SIGMA NON-OPIOID INTRACELLULAR RECEPTOR 1"/>
    <property type="match status" value="1"/>
</dbReference>
<dbReference type="EMBL" id="BTFZ01000011">
    <property type="protein sequence ID" value="GMM36815.1"/>
    <property type="molecule type" value="Genomic_DNA"/>
</dbReference>
<evidence type="ECO:0000256" key="8">
    <source>
        <dbReference type="RuleBase" id="RU368083"/>
    </source>
</evidence>
<keyword evidence="4" id="KW-0256">Endoplasmic reticulum</keyword>
<comment type="subcellular location">
    <subcellularLocation>
        <location evidence="1">Endoplasmic reticulum membrane</location>
    </subcellularLocation>
</comment>
<proteinExistence type="inferred from homology"/>
<evidence type="ECO:0000256" key="2">
    <source>
        <dbReference type="ARBA" id="ARBA00007141"/>
    </source>
</evidence>
<dbReference type="Proteomes" id="UP001360560">
    <property type="component" value="Unassembled WGS sequence"/>
</dbReference>
<feature type="transmembrane region" description="Helical" evidence="8">
    <location>
        <begin position="6"/>
        <end position="26"/>
    </location>
</feature>
<protein>
    <recommendedName>
        <fullName evidence="8">C-8 sterol isomerase</fullName>
        <ecNumber evidence="8">5.-.-.-</ecNumber>
    </recommendedName>
    <alternativeName>
        <fullName evidence="8">Delta-8--delta-7 sterol isomerase</fullName>
    </alternativeName>
</protein>
<sequence length="222" mass="25214">MKLLFYLGVVPLVLFYIANFLFTTWLPSNFIFDHAEVQSICQQVLAKHAGLNTTTFELFQDVRNELAAVYGSQYINELNHDEWVFNNAGGAMGTMFILHASISEYLIFFGTATGTEGHSGIHFSDDYFTILQGEQYASFANGLEKEVYLPGDQHWLRKGTIKQYAMPSESYALELAQGWIPTMLPFGFADSFSSTLDLYNFGYTAYFTGRDMLKNLIINKKF</sequence>
<keyword evidence="5 8" id="KW-1133">Transmembrane helix</keyword>
<dbReference type="PANTHER" id="PTHR10868">
    <property type="entry name" value="SIGMA 1-TYPE OPIOID RECEPTOR-RELATED"/>
    <property type="match status" value="1"/>
</dbReference>
<keyword evidence="9" id="KW-0413">Isomerase</keyword>
<evidence type="ECO:0000313" key="10">
    <source>
        <dbReference type="Proteomes" id="UP001360560"/>
    </source>
</evidence>
<keyword evidence="3 8" id="KW-0812">Transmembrane</keyword>
<dbReference type="GO" id="GO:0005789">
    <property type="term" value="C:endoplasmic reticulum membrane"/>
    <property type="evidence" value="ECO:0007669"/>
    <property type="project" value="UniProtKB-SubCell"/>
</dbReference>
<comment type="pathway">
    <text evidence="7 8">Steroid metabolism; ergosterol biosynthesis.</text>
</comment>
<keyword evidence="10" id="KW-1185">Reference proteome</keyword>
<dbReference type="AlphaFoldDB" id="A0AAV5QRA8"/>
<name>A0AAV5QRA8_9ASCO</name>
<dbReference type="RefSeq" id="XP_064853811.1">
    <property type="nucleotide sequence ID" value="XM_064997739.1"/>
</dbReference>
<organism evidence="9 10">
    <name type="scientific">Saccharomycopsis crataegensis</name>
    <dbReference type="NCBI Taxonomy" id="43959"/>
    <lineage>
        <taxon>Eukaryota</taxon>
        <taxon>Fungi</taxon>
        <taxon>Dikarya</taxon>
        <taxon>Ascomycota</taxon>
        <taxon>Saccharomycotina</taxon>
        <taxon>Saccharomycetes</taxon>
        <taxon>Saccharomycopsidaceae</taxon>
        <taxon>Saccharomycopsis</taxon>
    </lineage>
</organism>
<dbReference type="GO" id="GO:0016853">
    <property type="term" value="F:isomerase activity"/>
    <property type="evidence" value="ECO:0007669"/>
    <property type="project" value="UniProtKB-KW"/>
</dbReference>
<evidence type="ECO:0000256" key="4">
    <source>
        <dbReference type="ARBA" id="ARBA00022824"/>
    </source>
</evidence>
<evidence type="ECO:0000256" key="6">
    <source>
        <dbReference type="ARBA" id="ARBA00023136"/>
    </source>
</evidence>
<reference evidence="9 10" key="1">
    <citation type="journal article" date="2023" name="Elife">
        <title>Identification of key yeast species and microbe-microbe interactions impacting larval growth of Drosophila in the wild.</title>
        <authorList>
            <person name="Mure A."/>
            <person name="Sugiura Y."/>
            <person name="Maeda R."/>
            <person name="Honda K."/>
            <person name="Sakurai N."/>
            <person name="Takahashi Y."/>
            <person name="Watada M."/>
            <person name="Katoh T."/>
            <person name="Gotoh A."/>
            <person name="Gotoh Y."/>
            <person name="Taniguchi I."/>
            <person name="Nakamura K."/>
            <person name="Hayashi T."/>
            <person name="Katayama T."/>
            <person name="Uemura T."/>
            <person name="Hattori Y."/>
        </authorList>
    </citation>
    <scope>NUCLEOTIDE SEQUENCE [LARGE SCALE GENOMIC DNA]</scope>
    <source>
        <strain evidence="9 10">SC-9</strain>
    </source>
</reference>
<gene>
    <name evidence="9" type="ORF">DASC09_041400</name>
</gene>
<keyword evidence="6 8" id="KW-0472">Membrane</keyword>
<accession>A0AAV5QRA8</accession>
<evidence type="ECO:0000256" key="3">
    <source>
        <dbReference type="ARBA" id="ARBA00022692"/>
    </source>
</evidence>
<dbReference type="GeneID" id="90074790"/>
<comment type="function">
    <text evidence="8">Catalyzes the reaction which results in unsaturation at C-7 in the B ring of sterols.</text>
</comment>
<comment type="caution">
    <text evidence="9">The sequence shown here is derived from an EMBL/GenBank/DDBJ whole genome shotgun (WGS) entry which is preliminary data.</text>
</comment>
<dbReference type="Pfam" id="PF04622">
    <property type="entry name" value="ERG2_Sigma1R"/>
    <property type="match status" value="1"/>
</dbReference>
<evidence type="ECO:0000256" key="5">
    <source>
        <dbReference type="ARBA" id="ARBA00022989"/>
    </source>
</evidence>
<comment type="similarity">
    <text evidence="2 8">Belongs to the ERG2 family.</text>
</comment>
<dbReference type="EC" id="5.-.-.-" evidence="8"/>
<evidence type="ECO:0000256" key="1">
    <source>
        <dbReference type="ARBA" id="ARBA00004586"/>
    </source>
</evidence>